<evidence type="ECO:0000256" key="8">
    <source>
        <dbReference type="ARBA" id="ARBA00023136"/>
    </source>
</evidence>
<keyword evidence="4 11" id="KW-0812">Transmembrane</keyword>
<reference evidence="14" key="1">
    <citation type="submission" date="2018-11" db="EMBL/GenBank/DDBJ databases">
        <authorList>
            <person name="Alioto T."/>
            <person name="Alioto T."/>
        </authorList>
    </citation>
    <scope>NUCLEOTIDE SEQUENCE</scope>
</reference>
<evidence type="ECO:0000256" key="3">
    <source>
        <dbReference type="ARBA" id="ARBA00022461"/>
    </source>
</evidence>
<keyword evidence="7 11" id="KW-0406">Ion transport</keyword>
<dbReference type="AlphaFoldDB" id="A0A8B6CZU6"/>
<feature type="region of interest" description="Disordered" evidence="12">
    <location>
        <begin position="1"/>
        <end position="26"/>
    </location>
</feature>
<evidence type="ECO:0000256" key="4">
    <source>
        <dbReference type="ARBA" id="ARBA00022692"/>
    </source>
</evidence>
<evidence type="ECO:0000256" key="12">
    <source>
        <dbReference type="SAM" id="MobiDB-lite"/>
    </source>
</evidence>
<evidence type="ECO:0000256" key="2">
    <source>
        <dbReference type="ARBA" id="ARBA00022448"/>
    </source>
</evidence>
<evidence type="ECO:0000256" key="10">
    <source>
        <dbReference type="ARBA" id="ARBA00023303"/>
    </source>
</evidence>
<comment type="similarity">
    <text evidence="11">Belongs to the amiloride-sensitive sodium channel (TC 1.A.6) family.</text>
</comment>
<evidence type="ECO:0000256" key="13">
    <source>
        <dbReference type="SAM" id="Phobius"/>
    </source>
</evidence>
<dbReference type="Proteomes" id="UP000596742">
    <property type="component" value="Unassembled WGS sequence"/>
</dbReference>
<dbReference type="Gene3D" id="1.10.287.770">
    <property type="entry name" value="YojJ-like"/>
    <property type="match status" value="1"/>
</dbReference>
<proteinExistence type="inferred from homology"/>
<evidence type="ECO:0000256" key="1">
    <source>
        <dbReference type="ARBA" id="ARBA00004141"/>
    </source>
</evidence>
<sequence length="483" mass="56086">MKIGVMDKTGAQMVEKEDKKHNDEDSCSEKDIWTNFTQTTGFHGLNKITFERQNPRQLIRSICWIIVWLTCAVFLIYTVIVELKNYYSYPTISNTYIQLEEKLSFPAVTICNMSPRSSEGMKKDVKTNNLYMTTSALYMFSQKINWTDPFYKEEGYFEEKTKEDIFNHSKNISESVFLSLFDNVQLKDAFSPVYTDMGLCLRFNSDGSQYTAMYGAIFNLQLYVNVMTYFDYFSHSLSSGVKIAVHDHREEPIMTNEGLVIKPASEAFIEIRRKDYKFLPAPFTAFGNKTCVNKPDYSSSKCYQACWNDIIQHKCGCTDFLSKGNGPYCSYHDYQTCSNPTFWHLLLTYHKETCDCPKVCQYTTYDYSFSTGTYPSEFFVSQISAISGFPEWLIRTNFALIRIYFKDLSITINEQVAKYENTGDIFANLGGQLGLFLGASILTITELLEFIIFLIWSFIHRVKNRGRDEQRKTHVEKFKQTKY</sequence>
<dbReference type="PANTHER" id="PTHR11690:SF300">
    <property type="entry name" value="PICKPOCKET PROTEIN 19"/>
    <property type="match status" value="1"/>
</dbReference>
<dbReference type="PANTHER" id="PTHR11690">
    <property type="entry name" value="AMILORIDE-SENSITIVE SODIUM CHANNEL-RELATED"/>
    <property type="match status" value="1"/>
</dbReference>
<evidence type="ECO:0000256" key="9">
    <source>
        <dbReference type="ARBA" id="ARBA00023201"/>
    </source>
</evidence>
<dbReference type="OrthoDB" id="8065060at2759"/>
<organism evidence="14 15">
    <name type="scientific">Mytilus galloprovincialis</name>
    <name type="common">Mediterranean mussel</name>
    <dbReference type="NCBI Taxonomy" id="29158"/>
    <lineage>
        <taxon>Eukaryota</taxon>
        <taxon>Metazoa</taxon>
        <taxon>Spiralia</taxon>
        <taxon>Lophotrochozoa</taxon>
        <taxon>Mollusca</taxon>
        <taxon>Bivalvia</taxon>
        <taxon>Autobranchia</taxon>
        <taxon>Pteriomorphia</taxon>
        <taxon>Mytilida</taxon>
        <taxon>Mytiloidea</taxon>
        <taxon>Mytilidae</taxon>
        <taxon>Mytilinae</taxon>
        <taxon>Mytilus</taxon>
    </lineage>
</organism>
<feature type="transmembrane region" description="Helical" evidence="13">
    <location>
        <begin position="435"/>
        <end position="459"/>
    </location>
</feature>
<keyword evidence="3 11" id="KW-0894">Sodium channel</keyword>
<evidence type="ECO:0000256" key="11">
    <source>
        <dbReference type="RuleBase" id="RU000679"/>
    </source>
</evidence>
<evidence type="ECO:0000313" key="15">
    <source>
        <dbReference type="Proteomes" id="UP000596742"/>
    </source>
</evidence>
<evidence type="ECO:0000313" key="14">
    <source>
        <dbReference type="EMBL" id="VDI12123.1"/>
    </source>
</evidence>
<keyword evidence="9 11" id="KW-0739">Sodium transport</keyword>
<name>A0A8B6CZU6_MYTGA</name>
<dbReference type="GO" id="GO:0005886">
    <property type="term" value="C:plasma membrane"/>
    <property type="evidence" value="ECO:0007669"/>
    <property type="project" value="TreeGrafter"/>
</dbReference>
<keyword evidence="2 11" id="KW-0813">Transport</keyword>
<keyword evidence="15" id="KW-1185">Reference proteome</keyword>
<dbReference type="PRINTS" id="PR01078">
    <property type="entry name" value="AMINACHANNEL"/>
</dbReference>
<dbReference type="InterPro" id="IPR001873">
    <property type="entry name" value="ENaC"/>
</dbReference>
<feature type="compositionally biased region" description="Basic and acidic residues" evidence="12">
    <location>
        <begin position="14"/>
        <end position="26"/>
    </location>
</feature>
<evidence type="ECO:0000256" key="5">
    <source>
        <dbReference type="ARBA" id="ARBA00022989"/>
    </source>
</evidence>
<comment type="subcellular location">
    <subcellularLocation>
        <location evidence="1">Membrane</location>
        <topology evidence="1">Multi-pass membrane protein</topology>
    </subcellularLocation>
</comment>
<gene>
    <name evidence="14" type="ORF">MGAL_10B015971</name>
</gene>
<feature type="transmembrane region" description="Helical" evidence="13">
    <location>
        <begin position="62"/>
        <end position="80"/>
    </location>
</feature>
<evidence type="ECO:0000256" key="6">
    <source>
        <dbReference type="ARBA" id="ARBA00023053"/>
    </source>
</evidence>
<keyword evidence="8 13" id="KW-0472">Membrane</keyword>
<accession>A0A8B6CZU6</accession>
<protein>
    <submittedName>
        <fullName evidence="14">Uncharacterized protein</fullName>
    </submittedName>
</protein>
<dbReference type="Pfam" id="PF00858">
    <property type="entry name" value="ASC"/>
    <property type="match status" value="1"/>
</dbReference>
<dbReference type="GO" id="GO:0015280">
    <property type="term" value="F:ligand-gated sodium channel activity"/>
    <property type="evidence" value="ECO:0007669"/>
    <property type="project" value="TreeGrafter"/>
</dbReference>
<keyword evidence="5 13" id="KW-1133">Transmembrane helix</keyword>
<evidence type="ECO:0000256" key="7">
    <source>
        <dbReference type="ARBA" id="ARBA00023065"/>
    </source>
</evidence>
<keyword evidence="10 11" id="KW-0407">Ion channel</keyword>
<comment type="caution">
    <text evidence="14">The sequence shown here is derived from an EMBL/GenBank/DDBJ whole genome shotgun (WGS) entry which is preliminary data.</text>
</comment>
<dbReference type="Gene3D" id="2.60.470.10">
    <property type="entry name" value="Acid-sensing ion channels like domains"/>
    <property type="match status" value="1"/>
</dbReference>
<keyword evidence="6" id="KW-0915">Sodium</keyword>
<dbReference type="EMBL" id="UYJE01002584">
    <property type="protein sequence ID" value="VDI12123.1"/>
    <property type="molecule type" value="Genomic_DNA"/>
</dbReference>